<gene>
    <name evidence="2" type="ORF">Pmar_PMAR013072</name>
</gene>
<evidence type="ECO:0000256" key="1">
    <source>
        <dbReference type="SAM" id="MobiDB-lite"/>
    </source>
</evidence>
<dbReference type="AlphaFoldDB" id="C5KUR9"/>
<protein>
    <submittedName>
        <fullName evidence="2">Uncharacterized protein</fullName>
    </submittedName>
</protein>
<sequence>MIEQHDFLLEAGYTYDKKTNRYFMSGEPSWEMENQKMRGRWQGAFPASSIEEFKKEEDRWVKEQMTKASERKERKSKPEESS</sequence>
<dbReference type="Proteomes" id="UP000007800">
    <property type="component" value="Unassembled WGS sequence"/>
</dbReference>
<evidence type="ECO:0000313" key="2">
    <source>
        <dbReference type="EMBL" id="EER11790.1"/>
    </source>
</evidence>
<evidence type="ECO:0000313" key="3">
    <source>
        <dbReference type="Proteomes" id="UP000007800"/>
    </source>
</evidence>
<feature type="region of interest" description="Disordered" evidence="1">
    <location>
        <begin position="56"/>
        <end position="82"/>
    </location>
</feature>
<accession>C5KUR9</accession>
<dbReference type="GeneID" id="9060360"/>
<dbReference type="InParanoid" id="C5KUR9"/>
<dbReference type="RefSeq" id="XP_002779995.1">
    <property type="nucleotide sequence ID" value="XM_002779949.1"/>
</dbReference>
<name>C5KUR9_PERM5</name>
<proteinExistence type="predicted"/>
<reference evidence="2 3" key="1">
    <citation type="submission" date="2008-07" db="EMBL/GenBank/DDBJ databases">
        <authorList>
            <person name="El-Sayed N."/>
            <person name="Caler E."/>
            <person name="Inman J."/>
            <person name="Amedeo P."/>
            <person name="Hass B."/>
            <person name="Wortman J."/>
        </authorList>
    </citation>
    <scope>NUCLEOTIDE SEQUENCE [LARGE SCALE GENOMIC DNA]</scope>
    <source>
        <strain evidence="3">ATCC 50983 / TXsc</strain>
    </source>
</reference>
<organism evidence="3">
    <name type="scientific">Perkinsus marinus (strain ATCC 50983 / TXsc)</name>
    <dbReference type="NCBI Taxonomy" id="423536"/>
    <lineage>
        <taxon>Eukaryota</taxon>
        <taxon>Sar</taxon>
        <taxon>Alveolata</taxon>
        <taxon>Perkinsozoa</taxon>
        <taxon>Perkinsea</taxon>
        <taxon>Perkinsida</taxon>
        <taxon>Perkinsidae</taxon>
        <taxon>Perkinsus</taxon>
    </lineage>
</organism>
<dbReference type="EMBL" id="GG676319">
    <property type="protein sequence ID" value="EER11790.1"/>
    <property type="molecule type" value="Genomic_DNA"/>
</dbReference>
<keyword evidence="3" id="KW-1185">Reference proteome</keyword>